<protein>
    <submittedName>
        <fullName evidence="2">Uncharacterized protein</fullName>
    </submittedName>
</protein>
<dbReference type="AlphaFoldDB" id="A0A9P5CRQ6"/>
<organism evidence="2 3">
    <name type="scientific">Cryphonectria parasitica (strain ATCC 38755 / EP155)</name>
    <dbReference type="NCBI Taxonomy" id="660469"/>
    <lineage>
        <taxon>Eukaryota</taxon>
        <taxon>Fungi</taxon>
        <taxon>Dikarya</taxon>
        <taxon>Ascomycota</taxon>
        <taxon>Pezizomycotina</taxon>
        <taxon>Sordariomycetes</taxon>
        <taxon>Sordariomycetidae</taxon>
        <taxon>Diaporthales</taxon>
        <taxon>Cryphonectriaceae</taxon>
        <taxon>Cryphonectria-Endothia species complex</taxon>
        <taxon>Cryphonectria</taxon>
    </lineage>
</organism>
<reference evidence="2" key="1">
    <citation type="journal article" date="2020" name="Phytopathology">
        <title>Genome sequence of the chestnut blight fungus Cryphonectria parasitica EP155: A fundamental resource for an archetypical invasive plant pathogen.</title>
        <authorList>
            <person name="Crouch J.A."/>
            <person name="Dawe A."/>
            <person name="Aerts A."/>
            <person name="Barry K."/>
            <person name="Churchill A.C.L."/>
            <person name="Grimwood J."/>
            <person name="Hillman B."/>
            <person name="Milgroom M.G."/>
            <person name="Pangilinan J."/>
            <person name="Smith M."/>
            <person name="Salamov A."/>
            <person name="Schmutz J."/>
            <person name="Yadav J."/>
            <person name="Grigoriev I.V."/>
            <person name="Nuss D."/>
        </authorList>
    </citation>
    <scope>NUCLEOTIDE SEQUENCE</scope>
    <source>
        <strain evidence="2">EP155</strain>
    </source>
</reference>
<feature type="compositionally biased region" description="Low complexity" evidence="1">
    <location>
        <begin position="63"/>
        <end position="77"/>
    </location>
</feature>
<proteinExistence type="predicted"/>
<feature type="compositionally biased region" description="Gly residues" evidence="1">
    <location>
        <begin position="480"/>
        <end position="490"/>
    </location>
</feature>
<dbReference type="RefSeq" id="XP_040778487.1">
    <property type="nucleotide sequence ID" value="XM_040923206.1"/>
</dbReference>
<dbReference type="GeneID" id="63840335"/>
<comment type="caution">
    <text evidence="2">The sequence shown here is derived from an EMBL/GenBank/DDBJ whole genome shotgun (WGS) entry which is preliminary data.</text>
</comment>
<dbReference type="OrthoDB" id="5416983at2759"/>
<name>A0A9P5CRQ6_CRYP1</name>
<feature type="region of interest" description="Disordered" evidence="1">
    <location>
        <begin position="420"/>
        <end position="509"/>
    </location>
</feature>
<evidence type="ECO:0000256" key="1">
    <source>
        <dbReference type="SAM" id="MobiDB-lite"/>
    </source>
</evidence>
<keyword evidence="3" id="KW-1185">Reference proteome</keyword>
<feature type="compositionally biased region" description="Basic and acidic residues" evidence="1">
    <location>
        <begin position="82"/>
        <end position="96"/>
    </location>
</feature>
<gene>
    <name evidence="2" type="ORF">M406DRAFT_355602</name>
</gene>
<feature type="compositionally biased region" description="Polar residues" evidence="1">
    <location>
        <begin position="289"/>
        <end position="299"/>
    </location>
</feature>
<feature type="region of interest" description="Disordered" evidence="1">
    <location>
        <begin position="1"/>
        <end position="115"/>
    </location>
</feature>
<feature type="compositionally biased region" description="Low complexity" evidence="1">
    <location>
        <begin position="249"/>
        <end position="271"/>
    </location>
</feature>
<accession>A0A9P5CRQ6</accession>
<feature type="compositionally biased region" description="Low complexity" evidence="1">
    <location>
        <begin position="432"/>
        <end position="457"/>
    </location>
</feature>
<dbReference type="Proteomes" id="UP000803844">
    <property type="component" value="Unassembled WGS sequence"/>
</dbReference>
<sequence>MPNQPERIWGSGSQPPRNLWGAPNNDRTLGNGTFSANAGFDTQPPQPAPMHGNRPVPGPIAPPRGAASSGPSSRLGPIGPPQRHEPRSTDEKERNRSRWAQAAMAADEDLLAEERERRAELERDMRARGLSYADMDAPIQDSWMERNEEGKVQKRAELTYSNASAPWHVTPGAGQDDQRRVAVPPSAGQNGSAAATSQSRFFPSGRDAQQLEPLAPDTGRPFEEDAFGGDTLYSHAAPPIRVKLPPAPTVTAPPASQRHGQPGPSWGQGPSLRDDGAGRGQALKPSFGASHTGTSQGVNTPIMDRIKNLFADKPSSVNSSSRTALLQPSPATPATVSLPFIYAPSTIVNERSFTTKKMDEDCFEEQEMGSLPLVHLPADIPDAAYNLAKAPPRQDRRLLPVMATTAEALPFFPDSRNIFIQLPNGPDRKSVSRGSLRSPNPRRGSRGPSRYGSSYRGGNRGRDSATPYSPEQPSASGANTGSGAGRGGRGYRGRSDNWGRAAAPAIQTQ</sequence>
<feature type="compositionally biased region" description="Polar residues" evidence="1">
    <location>
        <begin position="25"/>
        <end position="36"/>
    </location>
</feature>
<dbReference type="EMBL" id="MU032346">
    <property type="protein sequence ID" value="KAF3767526.1"/>
    <property type="molecule type" value="Genomic_DNA"/>
</dbReference>
<evidence type="ECO:0000313" key="2">
    <source>
        <dbReference type="EMBL" id="KAF3767526.1"/>
    </source>
</evidence>
<feature type="region of interest" description="Disordered" evidence="1">
    <location>
        <begin position="162"/>
        <end position="299"/>
    </location>
</feature>
<evidence type="ECO:0000313" key="3">
    <source>
        <dbReference type="Proteomes" id="UP000803844"/>
    </source>
</evidence>
<feature type="compositionally biased region" description="Polar residues" evidence="1">
    <location>
        <begin position="187"/>
        <end position="201"/>
    </location>
</feature>